<gene>
    <name evidence="1" type="ORF">G7034_08585</name>
</gene>
<dbReference type="RefSeq" id="WP_166400556.1">
    <property type="nucleotide sequence ID" value="NZ_JAANAS010000061.1"/>
</dbReference>
<evidence type="ECO:0000313" key="2">
    <source>
        <dbReference type="Proteomes" id="UP000643701"/>
    </source>
</evidence>
<protein>
    <submittedName>
        <fullName evidence="1">Uncharacterized protein</fullName>
    </submittedName>
</protein>
<evidence type="ECO:0000313" key="1">
    <source>
        <dbReference type="EMBL" id="NGZ90309.1"/>
    </source>
</evidence>
<dbReference type="EMBL" id="JAANAS010000061">
    <property type="protein sequence ID" value="NGZ90309.1"/>
    <property type="molecule type" value="Genomic_DNA"/>
</dbReference>
<sequence length="166" mass="19657">MIKKFAIKHKLKKHFKSGLVAGSYNAKVLFLLEEGKFCKEEIAVAFTESFGEAYKLHFINFTEDHKKKKEFPQNYFTKTDFNLFGQLKNEETKTLLKKDFEYLFHFYEQENNYLNLVAAQTKANLRVGINKVKQDLVHIQLNLKEKNLPLYFKEAFKYLEIIKKSA</sequence>
<dbReference type="Proteomes" id="UP000643701">
    <property type="component" value="Unassembled WGS sequence"/>
</dbReference>
<name>A0A967ADJ0_9FLAO</name>
<organism evidence="1 2">
    <name type="scientific">Psychroflexus maritimus</name>
    <dbReference type="NCBI Taxonomy" id="2714865"/>
    <lineage>
        <taxon>Bacteria</taxon>
        <taxon>Pseudomonadati</taxon>
        <taxon>Bacteroidota</taxon>
        <taxon>Flavobacteriia</taxon>
        <taxon>Flavobacteriales</taxon>
        <taxon>Flavobacteriaceae</taxon>
        <taxon>Psychroflexus</taxon>
    </lineage>
</organism>
<comment type="caution">
    <text evidence="1">The sequence shown here is derived from an EMBL/GenBank/DDBJ whole genome shotgun (WGS) entry which is preliminary data.</text>
</comment>
<keyword evidence="2" id="KW-1185">Reference proteome</keyword>
<reference evidence="1" key="1">
    <citation type="submission" date="2020-03" db="EMBL/GenBank/DDBJ databases">
        <title>Psychroflexus Maritimus sp. nov., isolate from marine sediment.</title>
        <authorList>
            <person name="Zhong Y.-L."/>
        </authorList>
    </citation>
    <scope>NUCLEOTIDE SEQUENCE</scope>
    <source>
        <strain evidence="1">C1</strain>
    </source>
</reference>
<proteinExistence type="predicted"/>
<accession>A0A967ADJ0</accession>
<dbReference type="Pfam" id="PF21857">
    <property type="entry name" value="DUF6913"/>
    <property type="match status" value="1"/>
</dbReference>
<dbReference type="InterPro" id="IPR054207">
    <property type="entry name" value="DUF6913"/>
</dbReference>
<dbReference type="AlphaFoldDB" id="A0A967ADJ0"/>